<accession>A0A1F6Y5W8</accession>
<feature type="transmembrane region" description="Helical" evidence="1">
    <location>
        <begin position="107"/>
        <end position="131"/>
    </location>
</feature>
<dbReference type="Proteomes" id="UP000177693">
    <property type="component" value="Unassembled WGS sequence"/>
</dbReference>
<gene>
    <name evidence="3" type="ORF">A3I23_00390</name>
</gene>
<keyword evidence="1" id="KW-1133">Transmembrane helix</keyword>
<evidence type="ECO:0000313" key="4">
    <source>
        <dbReference type="Proteomes" id="UP000177693"/>
    </source>
</evidence>
<dbReference type="EMBL" id="MFVL01000012">
    <property type="protein sequence ID" value="OGJ01739.1"/>
    <property type="molecule type" value="Genomic_DNA"/>
</dbReference>
<keyword evidence="2" id="KW-0732">Signal</keyword>
<evidence type="ECO:0000256" key="1">
    <source>
        <dbReference type="SAM" id="Phobius"/>
    </source>
</evidence>
<dbReference type="AlphaFoldDB" id="A0A1F6Y5W8"/>
<dbReference type="InterPro" id="IPR043993">
    <property type="entry name" value="T4SS_pilin"/>
</dbReference>
<name>A0A1F6Y5W8_9BACT</name>
<keyword evidence="1" id="KW-0472">Membrane</keyword>
<feature type="transmembrane region" description="Helical" evidence="1">
    <location>
        <begin position="67"/>
        <end position="86"/>
    </location>
</feature>
<feature type="signal peptide" evidence="2">
    <location>
        <begin position="1"/>
        <end position="25"/>
    </location>
</feature>
<comment type="caution">
    <text evidence="3">The sequence shown here is derived from an EMBL/GenBank/DDBJ whole genome shotgun (WGS) entry which is preliminary data.</text>
</comment>
<protein>
    <recommendedName>
        <fullName evidence="5">TrbC/VIRB2 family protein</fullName>
    </recommendedName>
</protein>
<organism evidence="3 4">
    <name type="scientific">Candidatus Nomurabacteria bacterium RIFCSPLOWO2_02_FULL_40_67</name>
    <dbReference type="NCBI Taxonomy" id="1801787"/>
    <lineage>
        <taxon>Bacteria</taxon>
        <taxon>Candidatus Nomuraibacteriota</taxon>
    </lineage>
</organism>
<proteinExistence type="predicted"/>
<keyword evidence="1" id="KW-0812">Transmembrane</keyword>
<feature type="chain" id="PRO_5009527503" description="TrbC/VIRB2 family protein" evidence="2">
    <location>
        <begin position="26"/>
        <end position="139"/>
    </location>
</feature>
<evidence type="ECO:0000256" key="2">
    <source>
        <dbReference type="SAM" id="SignalP"/>
    </source>
</evidence>
<evidence type="ECO:0008006" key="5">
    <source>
        <dbReference type="Google" id="ProtNLM"/>
    </source>
</evidence>
<evidence type="ECO:0000313" key="3">
    <source>
        <dbReference type="EMBL" id="OGJ01739.1"/>
    </source>
</evidence>
<dbReference type="Pfam" id="PF18895">
    <property type="entry name" value="T4SS_pilin"/>
    <property type="match status" value="1"/>
</dbReference>
<reference evidence="3 4" key="1">
    <citation type="journal article" date="2016" name="Nat. Commun.">
        <title>Thousands of microbial genomes shed light on interconnected biogeochemical processes in an aquifer system.</title>
        <authorList>
            <person name="Anantharaman K."/>
            <person name="Brown C.T."/>
            <person name="Hug L.A."/>
            <person name="Sharon I."/>
            <person name="Castelle C.J."/>
            <person name="Probst A.J."/>
            <person name="Thomas B.C."/>
            <person name="Singh A."/>
            <person name="Wilkins M.J."/>
            <person name="Karaoz U."/>
            <person name="Brodie E.L."/>
            <person name="Williams K.H."/>
            <person name="Hubbard S.S."/>
            <person name="Banfield J.F."/>
        </authorList>
    </citation>
    <scope>NUCLEOTIDE SEQUENCE [LARGE SCALE GENOMIC DNA]</scope>
</reference>
<sequence length="139" mass="14931">MQKTTKIIISLVIFLMLVAPVSSFAQTSNWKGLIPCSNTSATPGTVTPAKPCNFTDFLNLIDKIIKFVLYYLVLPIAAIMFAYAGFKLVTSGGSTEARGQAKNIFTHAVLGVVIAAGAWLVIKMILSILGFDGAWIGFK</sequence>